<sequence>MARRRQLFPVASPFLFELLLVLCASVTSAFRLSGPISTTIHRSSLRMAESASNSSQRKVLFVCLGNICRSPCAEGVFKSLVKGKKLQDKFVIDSCGLGGGSDDWYKRGGFSYHEGEAADQRMAMAADKRGISVVSVSRPLKPSDIEEFDDLVIMDSSNRERLEEAAEHWGKLDSAKKKVKLMTSFCRKHKADFVPDPYYGGAKGFDVVLDLLEDACDGLLEDLSSKD</sequence>
<proteinExistence type="predicted"/>
<dbReference type="InterPro" id="IPR052995">
    <property type="entry name" value="LMW-PTP"/>
</dbReference>
<dbReference type="VEuPathDB" id="CryptoDB:Cvel_10229"/>
<dbReference type="PhylomeDB" id="A0A0G4I1U9"/>
<evidence type="ECO:0000256" key="1">
    <source>
        <dbReference type="SAM" id="SignalP"/>
    </source>
</evidence>
<dbReference type="SUPFAM" id="SSF52788">
    <property type="entry name" value="Phosphotyrosine protein phosphatases I"/>
    <property type="match status" value="1"/>
</dbReference>
<name>A0A0G4I1U9_9ALVE</name>
<dbReference type="EMBL" id="CDMZ01004775">
    <property type="protein sequence ID" value="CEM50869.1"/>
    <property type="molecule type" value="Genomic_DNA"/>
</dbReference>
<feature type="domain" description="Phosphotyrosine protein phosphatase I" evidence="2">
    <location>
        <begin position="57"/>
        <end position="222"/>
    </location>
</feature>
<dbReference type="PANTHER" id="PTHR47439:SF1">
    <property type="entry name" value="ACID PHOSPHATASE"/>
    <property type="match status" value="1"/>
</dbReference>
<accession>A0A0G4I1U9</accession>
<dbReference type="Pfam" id="PF01451">
    <property type="entry name" value="LMWPc"/>
    <property type="match status" value="1"/>
</dbReference>
<keyword evidence="1" id="KW-0732">Signal</keyword>
<feature type="signal peptide" evidence="1">
    <location>
        <begin position="1"/>
        <end position="29"/>
    </location>
</feature>
<evidence type="ECO:0000313" key="3">
    <source>
        <dbReference type="EMBL" id="CEM50869.1"/>
    </source>
</evidence>
<dbReference type="InterPro" id="IPR023485">
    <property type="entry name" value="Ptyr_pPase"/>
</dbReference>
<gene>
    <name evidence="3" type="ORF">Cvel_10229</name>
</gene>
<organism evidence="3">
    <name type="scientific">Chromera velia CCMP2878</name>
    <dbReference type="NCBI Taxonomy" id="1169474"/>
    <lineage>
        <taxon>Eukaryota</taxon>
        <taxon>Sar</taxon>
        <taxon>Alveolata</taxon>
        <taxon>Colpodellida</taxon>
        <taxon>Chromeraceae</taxon>
        <taxon>Chromera</taxon>
    </lineage>
</organism>
<dbReference type="SMART" id="SM00226">
    <property type="entry name" value="LMWPc"/>
    <property type="match status" value="1"/>
</dbReference>
<dbReference type="PANTHER" id="PTHR47439">
    <property type="entry name" value="LOW MOLECULAR WEIGHT PHOSPHOTYROSINE PROTEIN PHOSPHATASE-RELATED"/>
    <property type="match status" value="1"/>
</dbReference>
<feature type="chain" id="PRO_5005192213" description="Phosphotyrosine protein phosphatase I domain-containing protein" evidence="1">
    <location>
        <begin position="30"/>
        <end position="227"/>
    </location>
</feature>
<dbReference type="InterPro" id="IPR036196">
    <property type="entry name" value="Ptyr_pPase_sf"/>
</dbReference>
<dbReference type="Gene3D" id="3.40.50.2300">
    <property type="match status" value="1"/>
</dbReference>
<evidence type="ECO:0000259" key="2">
    <source>
        <dbReference type="SMART" id="SM00226"/>
    </source>
</evidence>
<reference evidence="3" key="1">
    <citation type="submission" date="2014-11" db="EMBL/GenBank/DDBJ databases">
        <authorList>
            <person name="Otto D Thomas"/>
            <person name="Naeem Raeece"/>
        </authorList>
    </citation>
    <scope>NUCLEOTIDE SEQUENCE</scope>
</reference>
<dbReference type="AlphaFoldDB" id="A0A0G4I1U9"/>
<protein>
    <recommendedName>
        <fullName evidence="2">Phosphotyrosine protein phosphatase I domain-containing protein</fullName>
    </recommendedName>
</protein>
<dbReference type="CDD" id="cd16343">
    <property type="entry name" value="LMWPTP"/>
    <property type="match status" value="1"/>
</dbReference>